<evidence type="ECO:0000256" key="6">
    <source>
        <dbReference type="ARBA" id="ARBA00022723"/>
    </source>
</evidence>
<dbReference type="GO" id="GO:0006260">
    <property type="term" value="P:DNA replication"/>
    <property type="evidence" value="ECO:0007669"/>
    <property type="project" value="UniProtKB-KW"/>
</dbReference>
<keyword evidence="3" id="KW-0808">Transferase</keyword>
<sequence>MTETRFQEIDIFEVECEYANEAAYAYLFNSLHEIEEMEELQSPIPQTDNSNIGTSSSKTGIAEQPSEDAHELVRRRMGDLACNKAGMQGLDTEKINRIIYEATKGTPFFENEARKDTAVSVRIEKLKERYETLKKRDIFTFAFTVDKIIQKYERERDLSRTIVHIDMDAFYASVEERDYPHLKNVPIAVGDNMMLSTSSYEARKYGVRSAMPGFIAMKLCPQLVIIPCHFDKYTAVSNKIREIFARYDPNFSPVSLDEAYLDITNYLQITNKSPEEISQQIRNEIFEETKLTASAGIGANMLLAKIGSNINKPNGQHFLQKNYECIMEFMRNLPIRKVPARLSAEKSNPASIGKVTERILGALDIKTCADIIDKRLYLYRLFSEHSFNFFMRAALGIGSSITPIEIERKSVGVSRTFSSPIRPKDRLSKLRQLCELLATELDKENVSGKTLSVVFKEVSFRTFTRARTINKYIHSADNLFHYSRQIVEAEMPTDLRLMGIRLTKLRPRDTEIKSGVKRYFPVIGSGSCKKICSGSSNGKKSVESVKTSKPTTSATNSRSKWHEVPAIAQFFKCPRCERQYINEKIAHINEHLDQCMINNAHPNDNSNELIMKTNSDPTIGGSGITLDTLENVACGRTNEVICHQDSRTLIEILDEKDQQQHDGETVELLSTNVALKNVKKTRSLENSSDTENILNVQQIITWECPKCQKNFNRPTLMRINTHLDVCLRKKVTLRSRR</sequence>
<dbReference type="SUPFAM" id="SSF56672">
    <property type="entry name" value="DNA/RNA polymerases"/>
    <property type="match status" value="1"/>
</dbReference>
<dbReference type="EC" id="2.7.7.7" evidence="1"/>
<evidence type="ECO:0000313" key="16">
    <source>
        <dbReference type="EMBL" id="CAG8468084.1"/>
    </source>
</evidence>
<proteinExistence type="predicted"/>
<dbReference type="EMBL" id="CAJVPV010000655">
    <property type="protein sequence ID" value="CAG8468084.1"/>
    <property type="molecule type" value="Genomic_DNA"/>
</dbReference>
<dbReference type="CDD" id="cd03586">
    <property type="entry name" value="PolY_Pol_IV_kappa"/>
    <property type="match status" value="1"/>
</dbReference>
<evidence type="ECO:0000256" key="1">
    <source>
        <dbReference type="ARBA" id="ARBA00012417"/>
    </source>
</evidence>
<dbReference type="NCBIfam" id="NF002677">
    <property type="entry name" value="PRK02406.1"/>
    <property type="match status" value="1"/>
</dbReference>
<dbReference type="FunFam" id="1.10.150.810:FF:000003">
    <property type="entry name" value="DNA polymerase kappa subunit"/>
    <property type="match status" value="1"/>
</dbReference>
<evidence type="ECO:0000256" key="11">
    <source>
        <dbReference type="ARBA" id="ARBA00022932"/>
    </source>
</evidence>
<keyword evidence="4" id="KW-0548">Nucleotidyltransferase</keyword>
<accession>A0A9N8Z4D9</accession>
<evidence type="ECO:0000259" key="15">
    <source>
        <dbReference type="PROSITE" id="PS50173"/>
    </source>
</evidence>
<dbReference type="SMART" id="SM00734">
    <property type="entry name" value="ZnF_Rad18"/>
    <property type="match status" value="2"/>
</dbReference>
<dbReference type="GO" id="GO:0003684">
    <property type="term" value="F:damaged DNA binding"/>
    <property type="evidence" value="ECO:0007669"/>
    <property type="project" value="InterPro"/>
</dbReference>
<dbReference type="Gene3D" id="3.30.70.270">
    <property type="match status" value="1"/>
</dbReference>
<name>A0A9N8Z4D9_9GLOM</name>
<evidence type="ECO:0000256" key="14">
    <source>
        <dbReference type="SAM" id="MobiDB-lite"/>
    </source>
</evidence>
<organism evidence="16 17">
    <name type="scientific">Acaulospora morrowiae</name>
    <dbReference type="NCBI Taxonomy" id="94023"/>
    <lineage>
        <taxon>Eukaryota</taxon>
        <taxon>Fungi</taxon>
        <taxon>Fungi incertae sedis</taxon>
        <taxon>Mucoromycota</taxon>
        <taxon>Glomeromycotina</taxon>
        <taxon>Glomeromycetes</taxon>
        <taxon>Diversisporales</taxon>
        <taxon>Acaulosporaceae</taxon>
        <taxon>Acaulospora</taxon>
    </lineage>
</organism>
<dbReference type="Gene3D" id="3.30.160.60">
    <property type="entry name" value="Classic Zinc Finger"/>
    <property type="match status" value="1"/>
</dbReference>
<evidence type="ECO:0000256" key="12">
    <source>
        <dbReference type="ARBA" id="ARBA00023204"/>
    </source>
</evidence>
<feature type="domain" description="UmuC" evidence="15">
    <location>
        <begin position="162"/>
        <end position="339"/>
    </location>
</feature>
<evidence type="ECO:0000256" key="9">
    <source>
        <dbReference type="ARBA" id="ARBA00022833"/>
    </source>
</evidence>
<dbReference type="InterPro" id="IPR001126">
    <property type="entry name" value="UmuC"/>
</dbReference>
<keyword evidence="5" id="KW-0235">DNA replication</keyword>
<dbReference type="PANTHER" id="PTHR11076">
    <property type="entry name" value="DNA REPAIR POLYMERASE UMUC / TRANSFERASE FAMILY MEMBER"/>
    <property type="match status" value="1"/>
</dbReference>
<dbReference type="PANTHER" id="PTHR11076:SF33">
    <property type="entry name" value="DNA POLYMERASE KAPPA"/>
    <property type="match status" value="1"/>
</dbReference>
<reference evidence="16" key="1">
    <citation type="submission" date="2021-06" db="EMBL/GenBank/DDBJ databases">
        <authorList>
            <person name="Kallberg Y."/>
            <person name="Tangrot J."/>
            <person name="Rosling A."/>
        </authorList>
    </citation>
    <scope>NUCLEOTIDE SEQUENCE</scope>
    <source>
        <strain evidence="16">CL551</strain>
    </source>
</reference>
<dbReference type="InterPro" id="IPR036775">
    <property type="entry name" value="DNA_pol_Y-fam_lit_finger_sf"/>
</dbReference>
<dbReference type="AlphaFoldDB" id="A0A9N8Z4D9"/>
<feature type="compositionally biased region" description="Polar residues" evidence="14">
    <location>
        <begin position="44"/>
        <end position="59"/>
    </location>
</feature>
<keyword evidence="8" id="KW-0863">Zinc-finger</keyword>
<comment type="caution">
    <text evidence="16">The sequence shown here is derived from an EMBL/GenBank/DDBJ whole genome shotgun (WGS) entry which is preliminary data.</text>
</comment>
<dbReference type="FunFam" id="3.40.1170.60:FF:000012">
    <property type="entry name" value="Putative DNA-directed polymerase kappa"/>
    <property type="match status" value="1"/>
</dbReference>
<dbReference type="GO" id="GO:0042276">
    <property type="term" value="P:error-prone translesion synthesis"/>
    <property type="evidence" value="ECO:0007669"/>
    <property type="project" value="TreeGrafter"/>
</dbReference>
<keyword evidence="6" id="KW-0479">Metal-binding</keyword>
<dbReference type="InterPro" id="IPR043128">
    <property type="entry name" value="Rev_trsase/Diguanyl_cyclase"/>
</dbReference>
<keyword evidence="11" id="KW-0239">DNA-directed DNA polymerase</keyword>
<dbReference type="Pfam" id="PF11799">
    <property type="entry name" value="IMS_C"/>
    <property type="match status" value="1"/>
</dbReference>
<comment type="catalytic activity">
    <reaction evidence="13">
        <text>DNA(n) + a 2'-deoxyribonucleoside 5'-triphosphate = DNA(n+1) + diphosphate</text>
        <dbReference type="Rhea" id="RHEA:22508"/>
        <dbReference type="Rhea" id="RHEA-COMP:17339"/>
        <dbReference type="Rhea" id="RHEA-COMP:17340"/>
        <dbReference type="ChEBI" id="CHEBI:33019"/>
        <dbReference type="ChEBI" id="CHEBI:61560"/>
        <dbReference type="ChEBI" id="CHEBI:173112"/>
        <dbReference type="EC" id="2.7.7.7"/>
    </reaction>
</comment>
<feature type="compositionally biased region" description="Polar residues" evidence="14">
    <location>
        <begin position="544"/>
        <end position="558"/>
    </location>
</feature>
<dbReference type="PROSITE" id="PS50173">
    <property type="entry name" value="UMUC"/>
    <property type="match status" value="1"/>
</dbReference>
<evidence type="ECO:0000256" key="4">
    <source>
        <dbReference type="ARBA" id="ARBA00022695"/>
    </source>
</evidence>
<keyword evidence="10" id="KW-0460">Magnesium</keyword>
<dbReference type="SUPFAM" id="SSF100879">
    <property type="entry name" value="Lesion bypass DNA polymerase (Y-family), little finger domain"/>
    <property type="match status" value="1"/>
</dbReference>
<keyword evidence="7" id="KW-0227">DNA damage</keyword>
<feature type="region of interest" description="Disordered" evidence="14">
    <location>
        <begin position="533"/>
        <end position="558"/>
    </location>
</feature>
<evidence type="ECO:0000256" key="7">
    <source>
        <dbReference type="ARBA" id="ARBA00022763"/>
    </source>
</evidence>
<keyword evidence="9" id="KW-0862">Zinc</keyword>
<dbReference type="GO" id="GO:0008270">
    <property type="term" value="F:zinc ion binding"/>
    <property type="evidence" value="ECO:0007669"/>
    <property type="project" value="UniProtKB-KW"/>
</dbReference>
<dbReference type="InterPro" id="IPR017961">
    <property type="entry name" value="DNA_pol_Y-fam_little_finger"/>
</dbReference>
<dbReference type="InterPro" id="IPR043502">
    <property type="entry name" value="DNA/RNA_pol_sf"/>
</dbReference>
<keyword evidence="17" id="KW-1185">Reference proteome</keyword>
<dbReference type="GO" id="GO:0070987">
    <property type="term" value="P:error-free translesion synthesis"/>
    <property type="evidence" value="ECO:0007669"/>
    <property type="project" value="UniProtKB-ARBA"/>
</dbReference>
<gene>
    <name evidence="16" type="ORF">AMORRO_LOCUS1725</name>
</gene>
<dbReference type="Gene3D" id="3.40.1170.60">
    <property type="match status" value="1"/>
</dbReference>
<evidence type="ECO:0000256" key="13">
    <source>
        <dbReference type="ARBA" id="ARBA00049244"/>
    </source>
</evidence>
<dbReference type="Gene3D" id="1.10.150.810">
    <property type="match status" value="2"/>
</dbReference>
<dbReference type="InterPro" id="IPR050116">
    <property type="entry name" value="DNA_polymerase-Y"/>
</dbReference>
<dbReference type="InterPro" id="IPR006642">
    <property type="entry name" value="Rad18_UBZ4"/>
</dbReference>
<evidence type="ECO:0000256" key="5">
    <source>
        <dbReference type="ARBA" id="ARBA00022705"/>
    </source>
</evidence>
<dbReference type="FunFam" id="3.30.1490.100:FF:000004">
    <property type="entry name" value="DNA polymerase IV"/>
    <property type="match status" value="1"/>
</dbReference>
<evidence type="ECO:0000313" key="17">
    <source>
        <dbReference type="Proteomes" id="UP000789342"/>
    </source>
</evidence>
<dbReference type="FunFam" id="3.30.70.270:FF:000014">
    <property type="entry name" value="DNA polymerase kappa subunit"/>
    <property type="match status" value="1"/>
</dbReference>
<evidence type="ECO:0000256" key="3">
    <source>
        <dbReference type="ARBA" id="ARBA00022679"/>
    </source>
</evidence>
<dbReference type="GO" id="GO:0005634">
    <property type="term" value="C:nucleus"/>
    <property type="evidence" value="ECO:0007669"/>
    <property type="project" value="TreeGrafter"/>
</dbReference>
<evidence type="ECO:0000256" key="8">
    <source>
        <dbReference type="ARBA" id="ARBA00022771"/>
    </source>
</evidence>
<evidence type="ECO:0000256" key="10">
    <source>
        <dbReference type="ARBA" id="ARBA00022842"/>
    </source>
</evidence>
<protein>
    <recommendedName>
        <fullName evidence="2">DNA polymerase kappa</fullName>
        <ecNumber evidence="1">2.7.7.7</ecNumber>
    </recommendedName>
</protein>
<evidence type="ECO:0000256" key="2">
    <source>
        <dbReference type="ARBA" id="ARBA00016178"/>
    </source>
</evidence>
<dbReference type="Gene3D" id="3.30.1490.100">
    <property type="entry name" value="DNA polymerase, Y-family, little finger domain"/>
    <property type="match status" value="1"/>
</dbReference>
<feature type="region of interest" description="Disordered" evidence="14">
    <location>
        <begin position="44"/>
        <end position="66"/>
    </location>
</feature>
<dbReference type="Proteomes" id="UP000789342">
    <property type="component" value="Unassembled WGS sequence"/>
</dbReference>
<dbReference type="InterPro" id="IPR022880">
    <property type="entry name" value="DNApol_IV"/>
</dbReference>
<dbReference type="GO" id="GO:0006281">
    <property type="term" value="P:DNA repair"/>
    <property type="evidence" value="ECO:0007669"/>
    <property type="project" value="UniProtKB-KW"/>
</dbReference>
<keyword evidence="12" id="KW-0234">DNA repair</keyword>
<dbReference type="OrthoDB" id="1747274at2759"/>
<dbReference type="Pfam" id="PF00817">
    <property type="entry name" value="IMS"/>
    <property type="match status" value="1"/>
</dbReference>
<dbReference type="GO" id="GO:0003887">
    <property type="term" value="F:DNA-directed DNA polymerase activity"/>
    <property type="evidence" value="ECO:0007669"/>
    <property type="project" value="UniProtKB-KW"/>
</dbReference>